<evidence type="ECO:0000256" key="2">
    <source>
        <dbReference type="ARBA" id="ARBA00011207"/>
    </source>
</evidence>
<dbReference type="GO" id="GO:0005576">
    <property type="term" value="C:extracellular region"/>
    <property type="evidence" value="ECO:0007669"/>
    <property type="project" value="UniProtKB-SubCell"/>
</dbReference>
<evidence type="ECO:0000259" key="6">
    <source>
        <dbReference type="SMART" id="SM00078"/>
    </source>
</evidence>
<feature type="domain" description="Insulin-like" evidence="6">
    <location>
        <begin position="63"/>
        <end position="129"/>
    </location>
</feature>
<dbReference type="CDD" id="cd04365">
    <property type="entry name" value="IlGF_relaxin_like"/>
    <property type="match status" value="1"/>
</dbReference>
<keyword evidence="4" id="KW-0372">Hormone</keyword>
<reference evidence="7 8" key="1">
    <citation type="submission" date="2021-06" db="EMBL/GenBank/DDBJ databases">
        <title>Chromosome-level genome assembly of the red-tail catfish (Hemibagrus wyckioides).</title>
        <authorList>
            <person name="Shao F."/>
        </authorList>
    </citation>
    <scope>NUCLEOTIDE SEQUENCE [LARGE SCALE GENOMIC DNA]</scope>
    <source>
        <strain evidence="7">EC202008001</strain>
        <tissue evidence="7">Blood</tissue>
    </source>
</reference>
<protein>
    <recommendedName>
        <fullName evidence="6">Insulin-like domain-containing protein</fullName>
    </recommendedName>
</protein>
<dbReference type="InterPro" id="IPR051777">
    <property type="entry name" value="Insulin-like_neuro_ligands"/>
</dbReference>
<dbReference type="EMBL" id="JAHKSW010000007">
    <property type="protein sequence ID" value="KAG7329821.1"/>
    <property type="molecule type" value="Genomic_DNA"/>
</dbReference>
<dbReference type="SMART" id="SM00078">
    <property type="entry name" value="IlGF"/>
    <property type="match status" value="1"/>
</dbReference>
<proteinExistence type="predicted"/>
<evidence type="ECO:0000256" key="1">
    <source>
        <dbReference type="ARBA" id="ARBA00004613"/>
    </source>
</evidence>
<keyword evidence="8" id="KW-1185">Reference proteome</keyword>
<dbReference type="SUPFAM" id="SSF56994">
    <property type="entry name" value="Insulin-like"/>
    <property type="match status" value="1"/>
</dbReference>
<dbReference type="GO" id="GO:0001664">
    <property type="term" value="F:G protein-coupled receptor binding"/>
    <property type="evidence" value="ECO:0007669"/>
    <property type="project" value="TreeGrafter"/>
</dbReference>
<dbReference type="GO" id="GO:0005179">
    <property type="term" value="F:hormone activity"/>
    <property type="evidence" value="ECO:0007669"/>
    <property type="project" value="UniProtKB-KW"/>
</dbReference>
<keyword evidence="5" id="KW-1015">Disulfide bond</keyword>
<dbReference type="PANTHER" id="PTHR20968:SF2">
    <property type="entry name" value="INSULIN-LIKE PEPTIDE INSL5"/>
    <property type="match status" value="1"/>
</dbReference>
<evidence type="ECO:0000313" key="7">
    <source>
        <dbReference type="EMBL" id="KAG7329821.1"/>
    </source>
</evidence>
<comment type="caution">
    <text evidence="7">The sequence shown here is derived from an EMBL/GenBank/DDBJ whole genome shotgun (WGS) entry which is preliminary data.</text>
</comment>
<sequence>MERQHMRQGCVKQDTSSIKVKDGHSVSPFSTELLSAMKVLLLVCVLASLMALTPRTEASQIPIKLCGREFLRAVVYTCGGSRWRRSLNEIFTKDSELEDTLRFRRSEDSGLLDLCCRVGCRKSDLTLMC</sequence>
<dbReference type="OrthoDB" id="9443437at2759"/>
<evidence type="ECO:0000256" key="5">
    <source>
        <dbReference type="ARBA" id="ARBA00023157"/>
    </source>
</evidence>
<comment type="subunit">
    <text evidence="2">Heterodimer of a B chain and an A chain linked by two disulfide bonds.</text>
</comment>
<dbReference type="InterPro" id="IPR036438">
    <property type="entry name" value="Insulin-like_sf"/>
</dbReference>
<organism evidence="7 8">
    <name type="scientific">Hemibagrus wyckioides</name>
    <dbReference type="NCBI Taxonomy" id="337641"/>
    <lineage>
        <taxon>Eukaryota</taxon>
        <taxon>Metazoa</taxon>
        <taxon>Chordata</taxon>
        <taxon>Craniata</taxon>
        <taxon>Vertebrata</taxon>
        <taxon>Euteleostomi</taxon>
        <taxon>Actinopterygii</taxon>
        <taxon>Neopterygii</taxon>
        <taxon>Teleostei</taxon>
        <taxon>Ostariophysi</taxon>
        <taxon>Siluriformes</taxon>
        <taxon>Bagridae</taxon>
        <taxon>Hemibagrus</taxon>
    </lineage>
</organism>
<dbReference type="PANTHER" id="PTHR20968">
    <property type="entry name" value="ILGF DOMAIN-CONTAINING PROTEIN"/>
    <property type="match status" value="1"/>
</dbReference>
<name>A0A9D3NWG9_9TELE</name>
<evidence type="ECO:0000313" key="8">
    <source>
        <dbReference type="Proteomes" id="UP000824219"/>
    </source>
</evidence>
<dbReference type="Proteomes" id="UP000824219">
    <property type="component" value="Linkage Group LG07"/>
</dbReference>
<keyword evidence="3" id="KW-0964">Secreted</keyword>
<dbReference type="InterPro" id="IPR016179">
    <property type="entry name" value="Insulin-like"/>
</dbReference>
<evidence type="ECO:0000256" key="4">
    <source>
        <dbReference type="ARBA" id="ARBA00022702"/>
    </source>
</evidence>
<gene>
    <name evidence="7" type="ORF">KOW79_006043</name>
</gene>
<dbReference type="AlphaFoldDB" id="A0A9D3NWG9"/>
<comment type="subcellular location">
    <subcellularLocation>
        <location evidence="1">Secreted</location>
    </subcellularLocation>
</comment>
<dbReference type="Gene3D" id="1.10.100.10">
    <property type="entry name" value="Insulin-like"/>
    <property type="match status" value="1"/>
</dbReference>
<accession>A0A9D3NWG9</accession>
<evidence type="ECO:0000256" key="3">
    <source>
        <dbReference type="ARBA" id="ARBA00022525"/>
    </source>
</evidence>